<dbReference type="Proteomes" id="UP001175271">
    <property type="component" value="Unassembled WGS sequence"/>
</dbReference>
<evidence type="ECO:0000256" key="1">
    <source>
        <dbReference type="SAM" id="MobiDB-lite"/>
    </source>
</evidence>
<accession>A0AA39GTQ2</accession>
<keyword evidence="3" id="KW-1185">Reference proteome</keyword>
<sequence>MAPPKITGEVSKQTQRTRRHREKQKKMHVELDELREEKAQLKREVEELKSQHQMALEKKETEIRDVNKELAELKAYVHRLRIVNNELSQFIASMTIENQAMIGACNS</sequence>
<name>A0AA39GTQ2_9BILA</name>
<evidence type="ECO:0000313" key="2">
    <source>
        <dbReference type="EMBL" id="KAK0393398.1"/>
    </source>
</evidence>
<reference evidence="2" key="1">
    <citation type="submission" date="2023-06" db="EMBL/GenBank/DDBJ databases">
        <title>Genomic analysis of the entomopathogenic nematode Steinernema hermaphroditum.</title>
        <authorList>
            <person name="Schwarz E.M."/>
            <person name="Heppert J.K."/>
            <person name="Baniya A."/>
            <person name="Schwartz H.T."/>
            <person name="Tan C.-H."/>
            <person name="Antoshechkin I."/>
            <person name="Sternberg P.W."/>
            <person name="Goodrich-Blair H."/>
            <person name="Dillman A.R."/>
        </authorList>
    </citation>
    <scope>NUCLEOTIDE SEQUENCE</scope>
    <source>
        <strain evidence="2">PS9179</strain>
        <tissue evidence="2">Whole animal</tissue>
    </source>
</reference>
<comment type="caution">
    <text evidence="2">The sequence shown here is derived from an EMBL/GenBank/DDBJ whole genome shotgun (WGS) entry which is preliminary data.</text>
</comment>
<feature type="region of interest" description="Disordered" evidence="1">
    <location>
        <begin position="1"/>
        <end position="26"/>
    </location>
</feature>
<proteinExistence type="predicted"/>
<organism evidence="2 3">
    <name type="scientific">Steinernema hermaphroditum</name>
    <dbReference type="NCBI Taxonomy" id="289476"/>
    <lineage>
        <taxon>Eukaryota</taxon>
        <taxon>Metazoa</taxon>
        <taxon>Ecdysozoa</taxon>
        <taxon>Nematoda</taxon>
        <taxon>Chromadorea</taxon>
        <taxon>Rhabditida</taxon>
        <taxon>Tylenchina</taxon>
        <taxon>Panagrolaimomorpha</taxon>
        <taxon>Strongyloidoidea</taxon>
        <taxon>Steinernematidae</taxon>
        <taxon>Steinernema</taxon>
    </lineage>
</organism>
<dbReference type="AlphaFoldDB" id="A0AA39GTQ2"/>
<feature type="compositionally biased region" description="Basic residues" evidence="1">
    <location>
        <begin position="15"/>
        <end position="26"/>
    </location>
</feature>
<dbReference type="EMBL" id="JAUCMV010000005">
    <property type="protein sequence ID" value="KAK0393398.1"/>
    <property type="molecule type" value="Genomic_DNA"/>
</dbReference>
<evidence type="ECO:0000313" key="3">
    <source>
        <dbReference type="Proteomes" id="UP001175271"/>
    </source>
</evidence>
<protein>
    <submittedName>
        <fullName evidence="2">Uncharacterized protein</fullName>
    </submittedName>
</protein>
<gene>
    <name evidence="2" type="ORF">QR680_000190</name>
</gene>